<evidence type="ECO:0000259" key="5">
    <source>
        <dbReference type="PROSITE" id="PS51891"/>
    </source>
</evidence>
<feature type="domain" description="CENP-V/GFA" evidence="5">
    <location>
        <begin position="5"/>
        <end position="128"/>
    </location>
</feature>
<dbReference type="RefSeq" id="WP_390260918.1">
    <property type="nucleotide sequence ID" value="NZ_JBHUGH010000006.1"/>
</dbReference>
<sequence>MPETKTGACLCGAISYRVTGPVGPVYFCHCSQCRRQTGHYLASAAVAATDVTISGEENLVWFASSETGRRGFCRSCGSTLFWKEEGGSSVDIAAGSFDQPSGLTPGVHIYVADKGDYYEIGDGLSQYPQSSA</sequence>
<dbReference type="Pfam" id="PF04828">
    <property type="entry name" value="GFA"/>
    <property type="match status" value="1"/>
</dbReference>
<evidence type="ECO:0000256" key="2">
    <source>
        <dbReference type="ARBA" id="ARBA00022723"/>
    </source>
</evidence>
<reference evidence="7" key="1">
    <citation type="journal article" date="2019" name="Int. J. Syst. Evol. Microbiol.">
        <title>The Global Catalogue of Microorganisms (GCM) 10K type strain sequencing project: providing services to taxonomists for standard genome sequencing and annotation.</title>
        <authorList>
            <consortium name="The Broad Institute Genomics Platform"/>
            <consortium name="The Broad Institute Genome Sequencing Center for Infectious Disease"/>
            <person name="Wu L."/>
            <person name="Ma J."/>
        </authorList>
    </citation>
    <scope>NUCLEOTIDE SEQUENCE [LARGE SCALE GENOMIC DNA]</scope>
    <source>
        <strain evidence="7">CGMCC 4.7242</strain>
    </source>
</reference>
<dbReference type="InterPro" id="IPR006913">
    <property type="entry name" value="CENP-V/GFA"/>
</dbReference>
<evidence type="ECO:0000256" key="4">
    <source>
        <dbReference type="ARBA" id="ARBA00023239"/>
    </source>
</evidence>
<accession>A0ABW4S4Q4</accession>
<name>A0ABW4S4Q4_9RHOB</name>
<dbReference type="PANTHER" id="PTHR33337:SF40">
    <property type="entry name" value="CENP-V_GFA DOMAIN-CONTAINING PROTEIN-RELATED"/>
    <property type="match status" value="1"/>
</dbReference>
<comment type="caution">
    <text evidence="6">The sequence shown here is derived from an EMBL/GenBank/DDBJ whole genome shotgun (WGS) entry which is preliminary data.</text>
</comment>
<protein>
    <submittedName>
        <fullName evidence="6">GFA family protein</fullName>
    </submittedName>
</protein>
<keyword evidence="3" id="KW-0862">Zinc</keyword>
<evidence type="ECO:0000313" key="7">
    <source>
        <dbReference type="Proteomes" id="UP001597353"/>
    </source>
</evidence>
<organism evidence="6 7">
    <name type="scientific">Halodurantibacterium flavum</name>
    <dbReference type="NCBI Taxonomy" id="1382802"/>
    <lineage>
        <taxon>Bacteria</taxon>
        <taxon>Pseudomonadati</taxon>
        <taxon>Pseudomonadota</taxon>
        <taxon>Alphaproteobacteria</taxon>
        <taxon>Rhodobacterales</taxon>
        <taxon>Paracoccaceae</taxon>
        <taxon>Halodurantibacterium</taxon>
    </lineage>
</organism>
<gene>
    <name evidence="6" type="ORF">ACFSGJ_09020</name>
</gene>
<evidence type="ECO:0000313" key="6">
    <source>
        <dbReference type="EMBL" id="MFD1912356.1"/>
    </source>
</evidence>
<dbReference type="EMBL" id="JBHUGH010000006">
    <property type="protein sequence ID" value="MFD1912356.1"/>
    <property type="molecule type" value="Genomic_DNA"/>
</dbReference>
<evidence type="ECO:0000256" key="1">
    <source>
        <dbReference type="ARBA" id="ARBA00005495"/>
    </source>
</evidence>
<dbReference type="Proteomes" id="UP001597353">
    <property type="component" value="Unassembled WGS sequence"/>
</dbReference>
<dbReference type="Gene3D" id="3.90.1590.10">
    <property type="entry name" value="glutathione-dependent formaldehyde- activating enzyme (gfa)"/>
    <property type="match status" value="1"/>
</dbReference>
<dbReference type="PROSITE" id="PS51891">
    <property type="entry name" value="CENP_V_GFA"/>
    <property type="match status" value="1"/>
</dbReference>
<dbReference type="PANTHER" id="PTHR33337">
    <property type="entry name" value="GFA DOMAIN-CONTAINING PROTEIN"/>
    <property type="match status" value="1"/>
</dbReference>
<dbReference type="InterPro" id="IPR011057">
    <property type="entry name" value="Mss4-like_sf"/>
</dbReference>
<keyword evidence="4" id="KW-0456">Lyase</keyword>
<dbReference type="SUPFAM" id="SSF51316">
    <property type="entry name" value="Mss4-like"/>
    <property type="match status" value="1"/>
</dbReference>
<comment type="similarity">
    <text evidence="1">Belongs to the Gfa family.</text>
</comment>
<proteinExistence type="inferred from homology"/>
<keyword evidence="2" id="KW-0479">Metal-binding</keyword>
<evidence type="ECO:0000256" key="3">
    <source>
        <dbReference type="ARBA" id="ARBA00022833"/>
    </source>
</evidence>
<keyword evidence="7" id="KW-1185">Reference proteome</keyword>